<keyword evidence="5" id="KW-0812">Transmembrane</keyword>
<evidence type="ECO:0000256" key="4">
    <source>
        <dbReference type="RuleBase" id="RU362068"/>
    </source>
</evidence>
<dbReference type="PANTHER" id="PTHR21708">
    <property type="entry name" value="PROBABLE 2-DEHYDROPANTOATE 2-REDUCTASE"/>
    <property type="match status" value="1"/>
</dbReference>
<comment type="catalytic activity">
    <reaction evidence="4">
        <text>(R)-pantoate + NADP(+) = 2-dehydropantoate + NADPH + H(+)</text>
        <dbReference type="Rhea" id="RHEA:16233"/>
        <dbReference type="ChEBI" id="CHEBI:11561"/>
        <dbReference type="ChEBI" id="CHEBI:15378"/>
        <dbReference type="ChEBI" id="CHEBI:15980"/>
        <dbReference type="ChEBI" id="CHEBI:57783"/>
        <dbReference type="ChEBI" id="CHEBI:58349"/>
        <dbReference type="EC" id="1.1.1.169"/>
    </reaction>
</comment>
<dbReference type="OrthoDB" id="3609at2759"/>
<proteinExistence type="inferred from homology"/>
<accession>A0A3D8RJR5</accession>
<dbReference type="InterPro" id="IPR013332">
    <property type="entry name" value="KPR_N"/>
</dbReference>
<dbReference type="AlphaFoldDB" id="A0A3D8RJR5"/>
<dbReference type="GO" id="GO:0005737">
    <property type="term" value="C:cytoplasm"/>
    <property type="evidence" value="ECO:0007669"/>
    <property type="project" value="TreeGrafter"/>
</dbReference>
<evidence type="ECO:0000259" key="6">
    <source>
        <dbReference type="Pfam" id="PF02558"/>
    </source>
</evidence>
<feature type="domain" description="Ketopantoate reductase N-terminal" evidence="6">
    <location>
        <begin position="11"/>
        <end position="160"/>
    </location>
</feature>
<dbReference type="Pfam" id="PF02558">
    <property type="entry name" value="ApbA"/>
    <property type="match status" value="1"/>
</dbReference>
<dbReference type="InterPro" id="IPR008927">
    <property type="entry name" value="6-PGluconate_DH-like_C_sf"/>
</dbReference>
<keyword evidence="9" id="KW-1185">Reference proteome</keyword>
<reference evidence="8 9" key="1">
    <citation type="journal article" date="2018" name="IMA Fungus">
        <title>IMA Genome-F 9: Draft genome sequence of Annulohypoxylon stygium, Aspergillus mulundensis, Berkeleyomyces basicola (syn. Thielaviopsis basicola), Ceratocystis smalleyi, two Cercospora beticola strains, Coleophoma cylindrospora, Fusarium fracticaudum, Phialophora cf. hyalina, and Morchella septimelata.</title>
        <authorList>
            <person name="Wingfield B.D."/>
            <person name="Bills G.F."/>
            <person name="Dong Y."/>
            <person name="Huang W."/>
            <person name="Nel W.J."/>
            <person name="Swalarsk-Parry B.S."/>
            <person name="Vaghefi N."/>
            <person name="Wilken P.M."/>
            <person name="An Z."/>
            <person name="de Beer Z.W."/>
            <person name="De Vos L."/>
            <person name="Chen L."/>
            <person name="Duong T.A."/>
            <person name="Gao Y."/>
            <person name="Hammerbacher A."/>
            <person name="Kikkert J.R."/>
            <person name="Li Y."/>
            <person name="Li H."/>
            <person name="Li K."/>
            <person name="Li Q."/>
            <person name="Liu X."/>
            <person name="Ma X."/>
            <person name="Naidoo K."/>
            <person name="Pethybridge S.J."/>
            <person name="Sun J."/>
            <person name="Steenkamp E.T."/>
            <person name="van der Nest M.A."/>
            <person name="van Wyk S."/>
            <person name="Wingfield M.J."/>
            <person name="Xiong C."/>
            <person name="Yue Q."/>
            <person name="Zhang X."/>
        </authorList>
    </citation>
    <scope>NUCLEOTIDE SEQUENCE [LARGE SCALE GENOMIC DNA]</scope>
    <source>
        <strain evidence="8 9">BP5796</strain>
    </source>
</reference>
<dbReference type="InterPro" id="IPR036291">
    <property type="entry name" value="NAD(P)-bd_dom_sf"/>
</dbReference>
<evidence type="ECO:0000256" key="5">
    <source>
        <dbReference type="SAM" id="Phobius"/>
    </source>
</evidence>
<feature type="transmembrane region" description="Helical" evidence="5">
    <location>
        <begin position="6"/>
        <end position="25"/>
    </location>
</feature>
<dbReference type="Gene3D" id="3.40.50.720">
    <property type="entry name" value="NAD(P)-binding Rossmann-like Domain"/>
    <property type="match status" value="1"/>
</dbReference>
<dbReference type="InterPro" id="IPR013328">
    <property type="entry name" value="6PGD_dom2"/>
</dbReference>
<dbReference type="SUPFAM" id="SSF51735">
    <property type="entry name" value="NAD(P)-binding Rossmann-fold domains"/>
    <property type="match status" value="1"/>
</dbReference>
<dbReference type="FunFam" id="3.40.50.720:FF:000609">
    <property type="entry name" value="2-dehydropantoate 2-reductase"/>
    <property type="match status" value="1"/>
</dbReference>
<dbReference type="Gene3D" id="1.10.1040.10">
    <property type="entry name" value="N-(1-d-carboxylethyl)-l-norvaline Dehydrogenase, domain 2"/>
    <property type="match status" value="1"/>
</dbReference>
<comment type="similarity">
    <text evidence="1 4">Belongs to the ketopantoate reductase family.</text>
</comment>
<evidence type="ECO:0000313" key="8">
    <source>
        <dbReference type="EMBL" id="RDW74178.1"/>
    </source>
</evidence>
<feature type="domain" description="Ketopantoate reductase C-terminal" evidence="7">
    <location>
        <begin position="195"/>
        <end position="317"/>
    </location>
</feature>
<dbReference type="EC" id="1.1.1.169" evidence="4"/>
<dbReference type="GO" id="GO:0008677">
    <property type="term" value="F:2-dehydropantoate 2-reductase activity"/>
    <property type="evidence" value="ECO:0007669"/>
    <property type="project" value="UniProtKB-EC"/>
</dbReference>
<dbReference type="Pfam" id="PF08546">
    <property type="entry name" value="ApbA_C"/>
    <property type="match status" value="1"/>
</dbReference>
<dbReference type="EMBL" id="PDLN01000010">
    <property type="protein sequence ID" value="RDW74178.1"/>
    <property type="molecule type" value="Genomic_DNA"/>
</dbReference>
<dbReference type="InterPro" id="IPR051402">
    <property type="entry name" value="KPR-Related"/>
</dbReference>
<dbReference type="PANTHER" id="PTHR21708:SF40">
    <property type="entry name" value="REDUCTASE FAMILY PROTEIN, PUTATIVE (AFU_ORTHOLOGUE AFUA_2G14497)-RELATED"/>
    <property type="match status" value="1"/>
</dbReference>
<dbReference type="InterPro" id="IPR003710">
    <property type="entry name" value="ApbA"/>
</dbReference>
<gene>
    <name evidence="8" type="ORF">BP5796_07620</name>
</gene>
<organism evidence="8 9">
    <name type="scientific">Coleophoma crateriformis</name>
    <dbReference type="NCBI Taxonomy" id="565419"/>
    <lineage>
        <taxon>Eukaryota</taxon>
        <taxon>Fungi</taxon>
        <taxon>Dikarya</taxon>
        <taxon>Ascomycota</taxon>
        <taxon>Pezizomycotina</taxon>
        <taxon>Leotiomycetes</taxon>
        <taxon>Helotiales</taxon>
        <taxon>Dermateaceae</taxon>
        <taxon>Coleophoma</taxon>
    </lineage>
</organism>
<keyword evidence="5" id="KW-0472">Membrane</keyword>
<sequence>MTSNQHSINVLLYGFGALGSFYAFILQQSPNVRLTAVARSNYNAVTARGMKIISANHGEHIFHPYKVVKTLAEAAGNYDYVVCANKAINQDQLAENLRGVVGDGTTIVLIQNGVGNEEPFRHVFPRASILSCVAWTGGVQTEPGVVHHTPSEHLYLGLYENEGVEESVEQHRQEVFTALLAYGKSPCTVWGRKEIQVQRWEKVIWNCAWNALTALTRVHTHAWLNSSPSALPMTRTLMSEVLSVAKASGLEMRDGLVDELIAKMQAMHSIGTSMLTDVEEGRRLELDVILGVPVRKGRELGVAMPVMEVVYTLVQAIDEGIKARIESSAN</sequence>
<name>A0A3D8RJR5_9HELO</name>
<evidence type="ECO:0000313" key="9">
    <source>
        <dbReference type="Proteomes" id="UP000256328"/>
    </source>
</evidence>
<comment type="function">
    <text evidence="4">Catalyzes the NADPH-dependent reduction of ketopantoate into pantoic acid.</text>
</comment>
<dbReference type="SUPFAM" id="SSF48179">
    <property type="entry name" value="6-phosphogluconate dehydrogenase C-terminal domain-like"/>
    <property type="match status" value="1"/>
</dbReference>
<dbReference type="FunFam" id="1.10.1040.10:FF:000017">
    <property type="entry name" value="2-dehydropantoate 2-reductase"/>
    <property type="match status" value="1"/>
</dbReference>
<keyword evidence="5" id="KW-1133">Transmembrane helix</keyword>
<keyword evidence="3 4" id="KW-0560">Oxidoreductase</keyword>
<dbReference type="InterPro" id="IPR013752">
    <property type="entry name" value="KPA_reductase"/>
</dbReference>
<evidence type="ECO:0000259" key="7">
    <source>
        <dbReference type="Pfam" id="PF08546"/>
    </source>
</evidence>
<evidence type="ECO:0000256" key="3">
    <source>
        <dbReference type="ARBA" id="ARBA00023002"/>
    </source>
</evidence>
<keyword evidence="2 4" id="KW-0521">NADP</keyword>
<dbReference type="NCBIfam" id="TIGR00745">
    <property type="entry name" value="apbA_panE"/>
    <property type="match status" value="1"/>
</dbReference>
<dbReference type="Proteomes" id="UP000256328">
    <property type="component" value="Unassembled WGS sequence"/>
</dbReference>
<dbReference type="GO" id="GO:0015940">
    <property type="term" value="P:pantothenate biosynthetic process"/>
    <property type="evidence" value="ECO:0007669"/>
    <property type="project" value="InterPro"/>
</dbReference>
<protein>
    <recommendedName>
        <fullName evidence="4">2-dehydropantoate 2-reductase</fullName>
        <ecNumber evidence="4">1.1.1.169</ecNumber>
    </recommendedName>
    <alternativeName>
        <fullName evidence="4">Ketopantoate reductase</fullName>
    </alternativeName>
</protein>
<evidence type="ECO:0000256" key="1">
    <source>
        <dbReference type="ARBA" id="ARBA00007870"/>
    </source>
</evidence>
<evidence type="ECO:0000256" key="2">
    <source>
        <dbReference type="ARBA" id="ARBA00022857"/>
    </source>
</evidence>
<comment type="caution">
    <text evidence="8">The sequence shown here is derived from an EMBL/GenBank/DDBJ whole genome shotgun (WGS) entry which is preliminary data.</text>
</comment>